<dbReference type="PANTHER" id="PTHR30069:SF40">
    <property type="entry name" value="TONB-DEPENDENT RECEPTOR NMB0964-RELATED"/>
    <property type="match status" value="1"/>
</dbReference>
<dbReference type="InterPro" id="IPR039426">
    <property type="entry name" value="TonB-dep_rcpt-like"/>
</dbReference>
<dbReference type="PANTHER" id="PTHR30069">
    <property type="entry name" value="TONB-DEPENDENT OUTER MEMBRANE RECEPTOR"/>
    <property type="match status" value="1"/>
</dbReference>
<organism evidence="13 14">
    <name type="scientific">Sphingomonas xanthus</name>
    <dbReference type="NCBI Taxonomy" id="2594473"/>
    <lineage>
        <taxon>Bacteria</taxon>
        <taxon>Pseudomonadati</taxon>
        <taxon>Pseudomonadota</taxon>
        <taxon>Alphaproteobacteria</taxon>
        <taxon>Sphingomonadales</taxon>
        <taxon>Sphingomonadaceae</taxon>
        <taxon>Sphingomonas</taxon>
    </lineage>
</organism>
<dbReference type="Pfam" id="PF00593">
    <property type="entry name" value="TonB_dep_Rec_b-barrel"/>
    <property type="match status" value="1"/>
</dbReference>
<dbReference type="PROSITE" id="PS52016">
    <property type="entry name" value="TONB_DEPENDENT_REC_3"/>
    <property type="match status" value="1"/>
</dbReference>
<evidence type="ECO:0000256" key="10">
    <source>
        <dbReference type="SAM" id="SignalP"/>
    </source>
</evidence>
<dbReference type="InterPro" id="IPR012910">
    <property type="entry name" value="Plug_dom"/>
</dbReference>
<keyword evidence="13" id="KW-0675">Receptor</keyword>
<evidence type="ECO:0000256" key="8">
    <source>
        <dbReference type="PROSITE-ProRule" id="PRU01360"/>
    </source>
</evidence>
<keyword evidence="6 8" id="KW-0472">Membrane</keyword>
<proteinExistence type="inferred from homology"/>
<sequence>MSSLNVAQTLLASVAVIAAPVAAQVQPAAPHKEDEAIVVTAPYVAELDLLAGKSVVSGEKLQRDVRAQIGDSLTSLPGVSATSFTPGASRPVLRGFQGERVRVLTDGIGSIDVSNTSADHAVTIDPLTAERIEVLRGPAVLLFGSQATGGVVNVIDHRIPRRIPREGYHVDLIGGLGSAADERSIGAALDLRLADNLVVHVDGSYRKSDDLRTGGHILSRALRAEQLAIAEEELEEGHPDEAAEALELAAMRGKLPNSATEQKSGGMGLSYIGDKLTLGVSIGRFESDYGVPMRPGGLHHGEEEGGEEGHGAEAVTIGLKQTKYDLRGDYRFDGGFFDRATLRVGAADYKHTEFEGAEIGTVFKSNGTEGRFELSQRERSGWRGASGVQMFRRELEAIGEEAFVPPNRSSQFGLFTVQEFAIGKIGAEAAARYERTEQRDRANDITRRYDTFSAAIGGFVEPASRVKAGVNLSRTVRAPSAEELFSNGPHIATQAFELGDPDLKTEKALGGEAYVRVERDAFSASATLFTTRFDDFIYQDETGEERDELPVFQYFQRDARFSGIELEASARLFEAGGFKFVADGVADYVRATLKGGGPVPRIPPLRLLGGLEAQSDRLDGRVEVEWVDKQDRTASFETATDGFTLVNASLAWRPWGKRQETAIVLSANNIFDVEARRHASFTKDFVPLAGRDIRLSARVSF</sequence>
<feature type="signal peptide" evidence="10">
    <location>
        <begin position="1"/>
        <end position="18"/>
    </location>
</feature>
<keyword evidence="14" id="KW-1185">Reference proteome</keyword>
<evidence type="ECO:0000256" key="6">
    <source>
        <dbReference type="ARBA" id="ARBA00023136"/>
    </source>
</evidence>
<feature type="domain" description="TonB-dependent receptor plug" evidence="12">
    <location>
        <begin position="52"/>
        <end position="151"/>
    </location>
</feature>
<keyword evidence="2 8" id="KW-0813">Transport</keyword>
<dbReference type="InterPro" id="IPR037066">
    <property type="entry name" value="Plug_dom_sf"/>
</dbReference>
<reference evidence="13 14" key="1">
    <citation type="submission" date="2019-07" db="EMBL/GenBank/DDBJ databases">
        <title>Sphingomonas AE3 Genome sequencing and assembly.</title>
        <authorList>
            <person name="Kim H."/>
        </authorList>
    </citation>
    <scope>NUCLEOTIDE SEQUENCE [LARGE SCALE GENOMIC DNA]</scope>
    <source>
        <strain evidence="13 14">AE3</strain>
    </source>
</reference>
<evidence type="ECO:0000313" key="13">
    <source>
        <dbReference type="EMBL" id="QDP19895.1"/>
    </source>
</evidence>
<dbReference type="OrthoDB" id="9795928at2"/>
<dbReference type="Gene3D" id="2.170.130.10">
    <property type="entry name" value="TonB-dependent receptor, plug domain"/>
    <property type="match status" value="1"/>
</dbReference>
<keyword evidence="4 8" id="KW-0812">Transmembrane</keyword>
<feature type="domain" description="TonB-dependent receptor-like beta-barrel" evidence="11">
    <location>
        <begin position="325"/>
        <end position="670"/>
    </location>
</feature>
<dbReference type="KEGG" id="sxa:FMM02_07955"/>
<dbReference type="InterPro" id="IPR036942">
    <property type="entry name" value="Beta-barrel_TonB_sf"/>
</dbReference>
<evidence type="ECO:0000256" key="1">
    <source>
        <dbReference type="ARBA" id="ARBA00004571"/>
    </source>
</evidence>
<dbReference type="EMBL" id="CP041659">
    <property type="protein sequence ID" value="QDP19895.1"/>
    <property type="molecule type" value="Genomic_DNA"/>
</dbReference>
<evidence type="ECO:0000256" key="2">
    <source>
        <dbReference type="ARBA" id="ARBA00022448"/>
    </source>
</evidence>
<dbReference type="GO" id="GO:0009279">
    <property type="term" value="C:cell outer membrane"/>
    <property type="evidence" value="ECO:0007669"/>
    <property type="project" value="UniProtKB-SubCell"/>
</dbReference>
<name>A0A516ISL8_9SPHN</name>
<protein>
    <submittedName>
        <fullName evidence="13">TonB-dependent receptor</fullName>
    </submittedName>
</protein>
<accession>A0A516ISL8</accession>
<keyword evidence="7 8" id="KW-0998">Cell outer membrane</keyword>
<keyword evidence="10" id="KW-0732">Signal</keyword>
<evidence type="ECO:0000256" key="3">
    <source>
        <dbReference type="ARBA" id="ARBA00022452"/>
    </source>
</evidence>
<evidence type="ECO:0000259" key="11">
    <source>
        <dbReference type="Pfam" id="PF00593"/>
    </source>
</evidence>
<feature type="chain" id="PRO_5022210012" evidence="10">
    <location>
        <begin position="19"/>
        <end position="701"/>
    </location>
</feature>
<dbReference type="Proteomes" id="UP000321857">
    <property type="component" value="Chromosome"/>
</dbReference>
<evidence type="ECO:0000256" key="4">
    <source>
        <dbReference type="ARBA" id="ARBA00022692"/>
    </source>
</evidence>
<dbReference type="GO" id="GO:0015344">
    <property type="term" value="F:siderophore uptake transmembrane transporter activity"/>
    <property type="evidence" value="ECO:0007669"/>
    <property type="project" value="TreeGrafter"/>
</dbReference>
<dbReference type="Gene3D" id="2.40.170.20">
    <property type="entry name" value="TonB-dependent receptor, beta-barrel domain"/>
    <property type="match status" value="1"/>
</dbReference>
<dbReference type="Pfam" id="PF07715">
    <property type="entry name" value="Plug"/>
    <property type="match status" value="1"/>
</dbReference>
<dbReference type="InterPro" id="IPR000531">
    <property type="entry name" value="Beta-barrel_TonB"/>
</dbReference>
<evidence type="ECO:0000313" key="14">
    <source>
        <dbReference type="Proteomes" id="UP000321857"/>
    </source>
</evidence>
<dbReference type="AlphaFoldDB" id="A0A516ISL8"/>
<comment type="subcellular location">
    <subcellularLocation>
        <location evidence="1 8">Cell outer membrane</location>
        <topology evidence="1 8">Multi-pass membrane protein</topology>
    </subcellularLocation>
</comment>
<dbReference type="SUPFAM" id="SSF56935">
    <property type="entry name" value="Porins"/>
    <property type="match status" value="1"/>
</dbReference>
<dbReference type="GO" id="GO:0044718">
    <property type="term" value="P:siderophore transmembrane transport"/>
    <property type="evidence" value="ECO:0007669"/>
    <property type="project" value="TreeGrafter"/>
</dbReference>
<evidence type="ECO:0000259" key="12">
    <source>
        <dbReference type="Pfam" id="PF07715"/>
    </source>
</evidence>
<dbReference type="RefSeq" id="WP_147494344.1">
    <property type="nucleotide sequence ID" value="NZ_CP041659.1"/>
</dbReference>
<keyword evidence="5 9" id="KW-0798">TonB box</keyword>
<evidence type="ECO:0000256" key="5">
    <source>
        <dbReference type="ARBA" id="ARBA00023077"/>
    </source>
</evidence>
<comment type="similarity">
    <text evidence="8 9">Belongs to the TonB-dependent receptor family.</text>
</comment>
<gene>
    <name evidence="13" type="ORF">FMM02_07955</name>
</gene>
<evidence type="ECO:0000256" key="9">
    <source>
        <dbReference type="RuleBase" id="RU003357"/>
    </source>
</evidence>
<evidence type="ECO:0000256" key="7">
    <source>
        <dbReference type="ARBA" id="ARBA00023237"/>
    </source>
</evidence>
<keyword evidence="3 8" id="KW-1134">Transmembrane beta strand</keyword>